<evidence type="ECO:0000256" key="5">
    <source>
        <dbReference type="ARBA" id="ARBA00023136"/>
    </source>
</evidence>
<evidence type="ECO:0000313" key="7">
    <source>
        <dbReference type="EMBL" id="AEB69186.1"/>
    </source>
</evidence>
<dbReference type="RefSeq" id="WP_013720209.1">
    <property type="nucleotide sequence ID" value="NC_015416.1"/>
</dbReference>
<dbReference type="HOGENOM" id="CLU_039146_1_0_2"/>
<organism evidence="7 8">
    <name type="scientific">Methanothrix soehngenii (strain ATCC 5969 / DSM 3671 / JCM 10134 / NBRC 103675 / OCM 69 / GP-6)</name>
    <name type="common">Methanosaeta concilii</name>
    <dbReference type="NCBI Taxonomy" id="990316"/>
    <lineage>
        <taxon>Archaea</taxon>
        <taxon>Methanobacteriati</taxon>
        <taxon>Methanobacteriota</taxon>
        <taxon>Stenosarchaea group</taxon>
        <taxon>Methanomicrobia</taxon>
        <taxon>Methanotrichales</taxon>
        <taxon>Methanotrichaceae</taxon>
        <taxon>Methanothrix</taxon>
    </lineage>
</organism>
<dbReference type="InterPro" id="IPR022791">
    <property type="entry name" value="L-PG_synthase/AglD"/>
</dbReference>
<dbReference type="PANTHER" id="PTHR37693">
    <property type="entry name" value="PHOSPHATIDYLGLYCEROL LYSYLTRANSFERASE"/>
    <property type="match status" value="1"/>
</dbReference>
<feature type="transmembrane region" description="Helical" evidence="6">
    <location>
        <begin position="253"/>
        <end position="272"/>
    </location>
</feature>
<dbReference type="AlphaFoldDB" id="F4C0C1"/>
<gene>
    <name evidence="7" type="ordered locus">MCON_2808</name>
</gene>
<dbReference type="KEGG" id="mcj:MCON_2808"/>
<evidence type="ECO:0000256" key="6">
    <source>
        <dbReference type="SAM" id="Phobius"/>
    </source>
</evidence>
<evidence type="ECO:0000256" key="4">
    <source>
        <dbReference type="ARBA" id="ARBA00022989"/>
    </source>
</evidence>
<feature type="transmembrane region" description="Helical" evidence="6">
    <location>
        <begin position="12"/>
        <end position="31"/>
    </location>
</feature>
<dbReference type="GeneID" id="10462142"/>
<name>F4C0C1_METSG</name>
<protein>
    <submittedName>
        <fullName evidence="7">Uncharacterized membrane protein (UPF0104)</fullName>
    </submittedName>
</protein>
<feature type="transmembrane region" description="Helical" evidence="6">
    <location>
        <begin position="284"/>
        <end position="306"/>
    </location>
</feature>
<dbReference type="EMBL" id="CP002565">
    <property type="protein sequence ID" value="AEB69186.1"/>
    <property type="molecule type" value="Genomic_DNA"/>
</dbReference>
<dbReference type="InParanoid" id="F4C0C1"/>
<comment type="subcellular location">
    <subcellularLocation>
        <location evidence="1">Cell membrane</location>
        <topology evidence="1">Multi-pass membrane protein</topology>
    </subcellularLocation>
</comment>
<keyword evidence="8" id="KW-1185">Reference proteome</keyword>
<dbReference type="GO" id="GO:0005886">
    <property type="term" value="C:plasma membrane"/>
    <property type="evidence" value="ECO:0007669"/>
    <property type="project" value="UniProtKB-SubCell"/>
</dbReference>
<keyword evidence="2" id="KW-1003">Cell membrane</keyword>
<sequence>MSFNYRKSGAMGVLIPSLISFFVIIIILKLTNTVITYDVLTSIGVKFVLLALSLHLLSWLFGSLRIQLLAFIIGHKISFYLAFKTTLASNFLASLTPSSVGGEPMRIKMLADNGLSYGSAMAIVLAERLLDSILLLSALVVCFFLKELVPGLGLKVGAAFLGILILLMIFLWMLIHNPESIKQLINWVRGKTKGGKTLTAVEKQIWLFREAVITLAGERIRMPTLFVVTIILWACEFLIPSVLLVGLGRNPSLISSITAQIIVSLISLAPLTPGGSGIAEVSMSYLYSMFVPSYLLGVLVGLWRLITYFTNLTAGAIFVGAEFDRIVKRCDTLENSD</sequence>
<dbReference type="STRING" id="990316.MCON_2808"/>
<dbReference type="OrthoDB" id="15513at2157"/>
<evidence type="ECO:0000256" key="1">
    <source>
        <dbReference type="ARBA" id="ARBA00004651"/>
    </source>
</evidence>
<feature type="transmembrane region" description="Helical" evidence="6">
    <location>
        <begin position="152"/>
        <end position="175"/>
    </location>
</feature>
<evidence type="ECO:0000256" key="3">
    <source>
        <dbReference type="ARBA" id="ARBA00022692"/>
    </source>
</evidence>
<dbReference type="PANTHER" id="PTHR37693:SF1">
    <property type="entry name" value="INTEGRAL MEMBRANE PROTEIN"/>
    <property type="match status" value="1"/>
</dbReference>
<keyword evidence="5 6" id="KW-0472">Membrane</keyword>
<dbReference type="NCBIfam" id="TIGR00374">
    <property type="entry name" value="flippase-like domain"/>
    <property type="match status" value="1"/>
</dbReference>
<dbReference type="Proteomes" id="UP000007807">
    <property type="component" value="Chromosome"/>
</dbReference>
<dbReference type="Pfam" id="PF03706">
    <property type="entry name" value="LPG_synthase_TM"/>
    <property type="match status" value="1"/>
</dbReference>
<feature type="transmembrane region" description="Helical" evidence="6">
    <location>
        <begin position="225"/>
        <end position="247"/>
    </location>
</feature>
<proteinExistence type="predicted"/>
<reference evidence="7 8" key="1">
    <citation type="journal article" date="2011" name="J. Bacteriol.">
        <title>Complete genome sequence of Methanosaeta concilii, a specialist in aceticlastic methanogenesis.</title>
        <authorList>
            <person name="Barber R.D."/>
            <person name="Zhang L."/>
            <person name="Harnack M."/>
            <person name="Olson M.V."/>
            <person name="Kaul R."/>
            <person name="Ingram-Smith C."/>
            <person name="Smith K.S."/>
        </authorList>
    </citation>
    <scope>NUCLEOTIDE SEQUENCE [LARGE SCALE GENOMIC DNA]</scope>
    <source>
        <strain evidence="8">ATCC 5969 / DSM 3671 / JCM 10134 / NBRC 103675 / OCM 69 / GP-6</strain>
    </source>
</reference>
<feature type="transmembrane region" description="Helical" evidence="6">
    <location>
        <begin position="43"/>
        <end position="62"/>
    </location>
</feature>
<keyword evidence="3 6" id="KW-0812">Transmembrane</keyword>
<keyword evidence="4 6" id="KW-1133">Transmembrane helix</keyword>
<feature type="transmembrane region" description="Helical" evidence="6">
    <location>
        <begin position="129"/>
        <end position="146"/>
    </location>
</feature>
<evidence type="ECO:0000313" key="8">
    <source>
        <dbReference type="Proteomes" id="UP000007807"/>
    </source>
</evidence>
<accession>F4C0C1</accession>
<evidence type="ECO:0000256" key="2">
    <source>
        <dbReference type="ARBA" id="ARBA00022475"/>
    </source>
</evidence>